<dbReference type="EMBL" id="FWXI01000030">
    <property type="protein sequence ID" value="SMD13125.1"/>
    <property type="molecule type" value="Genomic_DNA"/>
</dbReference>
<dbReference type="STRING" id="112901.SAMN04488500_13024"/>
<sequence>MRKILWMFLLALFITSWTSAYAAPAVVPEAKPVISLPKIASGQTVESRGNSRQSELSKVRWANHTEALTGAAMLRLVMDVSGPVEATGVVIASPTPRLVVTIKGTVPNKTVSNLTFDGKIVEKVSFDVSGQDTKVSFDLPIMVEDSDFKVFTLRNDPQANKPFRVVVDVNKPVPLPDFSFTAGLKNKVIAIDPGHGGSDPGAIGPSRYQEKTVTLAVSQNVRTLLEKAGARVIMTRQDDRDVYGPNATAVDELKARSTAANNRKADVFLSIHADAFSNPTVGGTSTYYYQKTRFDSMLASSLQTSLIQAGNLQDRRANPANFYVIKRTRMPAALVELAFISNPNEEKLLSSPEFQQKMSLGIVQGLERFFNQAAKLN</sequence>
<dbReference type="Proteomes" id="UP000192738">
    <property type="component" value="Unassembled WGS sequence"/>
</dbReference>
<dbReference type="PANTHER" id="PTHR30404:SF0">
    <property type="entry name" value="N-ACETYLMURAMOYL-L-ALANINE AMIDASE AMIC"/>
    <property type="match status" value="1"/>
</dbReference>
<dbReference type="AlphaFoldDB" id="A0A1W2EU18"/>
<feature type="signal peptide" evidence="2">
    <location>
        <begin position="1"/>
        <end position="22"/>
    </location>
</feature>
<organism evidence="4 5">
    <name type="scientific">Sporomusa malonica</name>
    <dbReference type="NCBI Taxonomy" id="112901"/>
    <lineage>
        <taxon>Bacteria</taxon>
        <taxon>Bacillati</taxon>
        <taxon>Bacillota</taxon>
        <taxon>Negativicutes</taxon>
        <taxon>Selenomonadales</taxon>
        <taxon>Sporomusaceae</taxon>
        <taxon>Sporomusa</taxon>
    </lineage>
</organism>
<protein>
    <submittedName>
        <fullName evidence="4">N-acetylmuramoyl-L-alanine amidase</fullName>
    </submittedName>
</protein>
<accession>A0A1W2EU18</accession>
<dbReference type="InterPro" id="IPR050695">
    <property type="entry name" value="N-acetylmuramoyl_amidase_3"/>
</dbReference>
<evidence type="ECO:0000313" key="5">
    <source>
        <dbReference type="Proteomes" id="UP000192738"/>
    </source>
</evidence>
<dbReference type="Gene3D" id="2.60.40.3500">
    <property type="match status" value="1"/>
</dbReference>
<dbReference type="InterPro" id="IPR002508">
    <property type="entry name" value="MurNAc-LAA_cat"/>
</dbReference>
<keyword evidence="2" id="KW-0732">Signal</keyword>
<reference evidence="4 5" key="1">
    <citation type="submission" date="2017-04" db="EMBL/GenBank/DDBJ databases">
        <authorList>
            <person name="Afonso C.L."/>
            <person name="Miller P.J."/>
            <person name="Scott M.A."/>
            <person name="Spackman E."/>
            <person name="Goraichik I."/>
            <person name="Dimitrov K.M."/>
            <person name="Suarez D.L."/>
            <person name="Swayne D.E."/>
        </authorList>
    </citation>
    <scope>NUCLEOTIDE SEQUENCE [LARGE SCALE GENOMIC DNA]</scope>
    <source>
        <strain evidence="4 5">DSM 5090</strain>
    </source>
</reference>
<dbReference type="GO" id="GO:0008745">
    <property type="term" value="F:N-acetylmuramoyl-L-alanine amidase activity"/>
    <property type="evidence" value="ECO:0007669"/>
    <property type="project" value="InterPro"/>
</dbReference>
<evidence type="ECO:0000256" key="2">
    <source>
        <dbReference type="SAM" id="SignalP"/>
    </source>
</evidence>
<evidence type="ECO:0000313" key="4">
    <source>
        <dbReference type="EMBL" id="SMD13125.1"/>
    </source>
</evidence>
<keyword evidence="5" id="KW-1185">Reference proteome</keyword>
<evidence type="ECO:0000259" key="3">
    <source>
        <dbReference type="SMART" id="SM00646"/>
    </source>
</evidence>
<proteinExistence type="predicted"/>
<dbReference type="SUPFAM" id="SSF53187">
    <property type="entry name" value="Zn-dependent exopeptidases"/>
    <property type="match status" value="1"/>
</dbReference>
<keyword evidence="1" id="KW-0378">Hydrolase</keyword>
<dbReference type="GO" id="GO:0030288">
    <property type="term" value="C:outer membrane-bounded periplasmic space"/>
    <property type="evidence" value="ECO:0007669"/>
    <property type="project" value="TreeGrafter"/>
</dbReference>
<dbReference type="GO" id="GO:0009253">
    <property type="term" value="P:peptidoglycan catabolic process"/>
    <property type="evidence" value="ECO:0007669"/>
    <property type="project" value="InterPro"/>
</dbReference>
<dbReference type="PANTHER" id="PTHR30404">
    <property type="entry name" value="N-ACETYLMURAMOYL-L-ALANINE AMIDASE"/>
    <property type="match status" value="1"/>
</dbReference>
<feature type="domain" description="MurNAc-LAA" evidence="3">
    <location>
        <begin position="257"/>
        <end position="367"/>
    </location>
</feature>
<name>A0A1W2EU18_9FIRM</name>
<dbReference type="CDD" id="cd02696">
    <property type="entry name" value="MurNAc-LAA"/>
    <property type="match status" value="1"/>
</dbReference>
<dbReference type="SMART" id="SM00646">
    <property type="entry name" value="Ami_3"/>
    <property type="match status" value="1"/>
</dbReference>
<evidence type="ECO:0000256" key="1">
    <source>
        <dbReference type="ARBA" id="ARBA00022801"/>
    </source>
</evidence>
<dbReference type="Pfam" id="PF01520">
    <property type="entry name" value="Amidase_3"/>
    <property type="match status" value="1"/>
</dbReference>
<gene>
    <name evidence="4" type="ORF">SAMN04488500_13024</name>
</gene>
<feature type="chain" id="PRO_5013320626" evidence="2">
    <location>
        <begin position="23"/>
        <end position="377"/>
    </location>
</feature>
<dbReference type="Gene3D" id="3.40.630.40">
    <property type="entry name" value="Zn-dependent exopeptidases"/>
    <property type="match status" value="1"/>
</dbReference>